<reference evidence="1 2" key="1">
    <citation type="submission" date="2020-07" db="EMBL/GenBank/DDBJ databases">
        <title>Electron transfer.</title>
        <authorList>
            <person name="Huang L."/>
            <person name="Liu X."/>
            <person name="Zhou S."/>
        </authorList>
    </citation>
    <scope>NUCLEOTIDE SEQUENCE [LARGE SCALE GENOMIC DNA]</scope>
    <source>
        <strain evidence="1 2">Lx1</strain>
    </source>
</reference>
<organism evidence="1 2">
    <name type="scientific">Clostridium intestinale</name>
    <dbReference type="NCBI Taxonomy" id="36845"/>
    <lineage>
        <taxon>Bacteria</taxon>
        <taxon>Bacillati</taxon>
        <taxon>Bacillota</taxon>
        <taxon>Clostridia</taxon>
        <taxon>Eubacteriales</taxon>
        <taxon>Clostridiaceae</taxon>
        <taxon>Clostridium</taxon>
    </lineage>
</organism>
<dbReference type="RefSeq" id="WP_181601855.1">
    <property type="nucleotide sequence ID" value="NZ_CP059378.1"/>
</dbReference>
<name>A0A7D7A089_9CLOT</name>
<accession>A0A7D7A089</accession>
<evidence type="ECO:0000313" key="1">
    <source>
        <dbReference type="EMBL" id="QLY79875.1"/>
    </source>
</evidence>
<dbReference type="Proteomes" id="UP000512286">
    <property type="component" value="Chromosome"/>
</dbReference>
<dbReference type="AlphaFoldDB" id="A0A7D7A089"/>
<proteinExistence type="predicted"/>
<protein>
    <submittedName>
        <fullName evidence="1">Uncharacterized protein</fullName>
    </submittedName>
</protein>
<dbReference type="KEGG" id="cint:HZF06_23140"/>
<evidence type="ECO:0000313" key="2">
    <source>
        <dbReference type="Proteomes" id="UP000512286"/>
    </source>
</evidence>
<dbReference type="EMBL" id="CP059378">
    <property type="protein sequence ID" value="QLY79875.1"/>
    <property type="molecule type" value="Genomic_DNA"/>
</dbReference>
<gene>
    <name evidence="1" type="ORF">HZF06_23140</name>
</gene>
<sequence length="69" mass="8213">MKLQLAYLLNRRLRNHSENVFEGISKGRKKALENWFKDKWVQLEMTKNLVSTFRESDEAILVTLMDKLS</sequence>